<evidence type="ECO:0000313" key="1">
    <source>
        <dbReference type="EMBL" id="SBV28301.1"/>
    </source>
</evidence>
<evidence type="ECO:0000313" key="2">
    <source>
        <dbReference type="Proteomes" id="UP000199393"/>
    </source>
</evidence>
<reference evidence="2" key="1">
    <citation type="submission" date="2016-06" db="EMBL/GenBank/DDBJ databases">
        <authorList>
            <person name="Varghese N."/>
        </authorList>
    </citation>
    <scope>NUCLEOTIDE SEQUENCE [LARGE SCALE GENOMIC DNA]</scope>
    <source>
        <strain evidence="2">DSM 45344</strain>
    </source>
</reference>
<dbReference type="Proteomes" id="UP000199393">
    <property type="component" value="Chromosome I"/>
</dbReference>
<sequence length="309" mass="33195">MDADLLARWMSEVQHGSLDDLSTRIRWLAATGQHGHRDTRGFSAGRWLRDAETMCLARVDWTAGSWRAAPTVITRLPQSDGTALLAGARPASVLDRLASEDLAVTFASPPRRSPALPPPSAVLISYDSPAQLPELARRLGARYVPCSALQLGSSIAVIRPGDAAAPPASGNATVECYAPLRRAWEPVSPRAAGAGEGLYRLRRDGRMAYLLQRAGAWHRTTYAEGIHFVLAACGAQPLRWRAEPGRQQAGTFFVDYGAPLPPLQAAAAALCTGLPPRLTDRAETVAFDNVPLSLARQLAGSLGHRLEEQ</sequence>
<organism evidence="1 2">
    <name type="scientific">Micromonospora krabiensis</name>
    <dbReference type="NCBI Taxonomy" id="307121"/>
    <lineage>
        <taxon>Bacteria</taxon>
        <taxon>Bacillati</taxon>
        <taxon>Actinomycetota</taxon>
        <taxon>Actinomycetes</taxon>
        <taxon>Micromonosporales</taxon>
        <taxon>Micromonosporaceae</taxon>
        <taxon>Micromonospora</taxon>
    </lineage>
</organism>
<dbReference type="STRING" id="307121.GA0070620_3841"/>
<gene>
    <name evidence="1" type="ORF">GA0070620_3841</name>
</gene>
<proteinExistence type="predicted"/>
<name>A0A1C3N6V0_9ACTN</name>
<dbReference type="AlphaFoldDB" id="A0A1C3N6V0"/>
<dbReference type="EMBL" id="LT598496">
    <property type="protein sequence ID" value="SBV28301.1"/>
    <property type="molecule type" value="Genomic_DNA"/>
</dbReference>
<protein>
    <submittedName>
        <fullName evidence="1">Uncharacterized protein</fullName>
    </submittedName>
</protein>
<keyword evidence="2" id="KW-1185">Reference proteome</keyword>
<accession>A0A1C3N6V0</accession>